<proteinExistence type="predicted"/>
<gene>
    <name evidence="1" type="ORF">V6N12_050081</name>
</gene>
<evidence type="ECO:0000313" key="1">
    <source>
        <dbReference type="EMBL" id="KAK8600225.1"/>
    </source>
</evidence>
<keyword evidence="2" id="KW-1185">Reference proteome</keyword>
<sequence length="68" mass="7742">MLAAYVVEFLRLMGADDSGTRRDFIDGDIPLPSGCLILHWTDFVCAWRVYSRASTNVMQMIKCKIKQS</sequence>
<dbReference type="Proteomes" id="UP001472677">
    <property type="component" value="Unassembled WGS sequence"/>
</dbReference>
<protein>
    <submittedName>
        <fullName evidence="1">Uncharacterized protein</fullName>
    </submittedName>
</protein>
<accession>A0ABR2GBX9</accession>
<reference evidence="1 2" key="1">
    <citation type="journal article" date="2024" name="G3 (Bethesda)">
        <title>Genome assembly of Hibiscus sabdariffa L. provides insights into metabolisms of medicinal natural products.</title>
        <authorList>
            <person name="Kim T."/>
        </authorList>
    </citation>
    <scope>NUCLEOTIDE SEQUENCE [LARGE SCALE GENOMIC DNA]</scope>
    <source>
        <strain evidence="1">TK-2024</strain>
        <tissue evidence="1">Old leaves</tissue>
    </source>
</reference>
<dbReference type="EMBL" id="JBBPBM010000001">
    <property type="protein sequence ID" value="KAK8600225.1"/>
    <property type="molecule type" value="Genomic_DNA"/>
</dbReference>
<comment type="caution">
    <text evidence="1">The sequence shown here is derived from an EMBL/GenBank/DDBJ whole genome shotgun (WGS) entry which is preliminary data.</text>
</comment>
<evidence type="ECO:0000313" key="2">
    <source>
        <dbReference type="Proteomes" id="UP001472677"/>
    </source>
</evidence>
<organism evidence="1 2">
    <name type="scientific">Hibiscus sabdariffa</name>
    <name type="common">roselle</name>
    <dbReference type="NCBI Taxonomy" id="183260"/>
    <lineage>
        <taxon>Eukaryota</taxon>
        <taxon>Viridiplantae</taxon>
        <taxon>Streptophyta</taxon>
        <taxon>Embryophyta</taxon>
        <taxon>Tracheophyta</taxon>
        <taxon>Spermatophyta</taxon>
        <taxon>Magnoliopsida</taxon>
        <taxon>eudicotyledons</taxon>
        <taxon>Gunneridae</taxon>
        <taxon>Pentapetalae</taxon>
        <taxon>rosids</taxon>
        <taxon>malvids</taxon>
        <taxon>Malvales</taxon>
        <taxon>Malvaceae</taxon>
        <taxon>Malvoideae</taxon>
        <taxon>Hibiscus</taxon>
    </lineage>
</organism>
<name>A0ABR2GBX9_9ROSI</name>